<organism evidence="5 6">
    <name type="scientific">Microbacterium insulae</name>
    <dbReference type="NCBI Taxonomy" id="483014"/>
    <lineage>
        <taxon>Bacteria</taxon>
        <taxon>Bacillati</taxon>
        <taxon>Actinomycetota</taxon>
        <taxon>Actinomycetes</taxon>
        <taxon>Micrococcales</taxon>
        <taxon>Microbacteriaceae</taxon>
        <taxon>Microbacterium</taxon>
    </lineage>
</organism>
<evidence type="ECO:0000256" key="3">
    <source>
        <dbReference type="ARBA" id="ARBA00023163"/>
    </source>
</evidence>
<feature type="domain" description="HTH arsR-type" evidence="4">
    <location>
        <begin position="1"/>
        <end position="95"/>
    </location>
</feature>
<dbReference type="Proteomes" id="UP001597055">
    <property type="component" value="Unassembled WGS sequence"/>
</dbReference>
<gene>
    <name evidence="5" type="ORF">ACFQ0P_15895</name>
</gene>
<dbReference type="Gene3D" id="1.10.10.10">
    <property type="entry name" value="Winged helix-like DNA-binding domain superfamily/Winged helix DNA-binding domain"/>
    <property type="match status" value="1"/>
</dbReference>
<dbReference type="PANTHER" id="PTHR43132:SF6">
    <property type="entry name" value="HTH-TYPE TRANSCRIPTIONAL REPRESSOR CZRA"/>
    <property type="match status" value="1"/>
</dbReference>
<dbReference type="Pfam" id="PF01022">
    <property type="entry name" value="HTH_5"/>
    <property type="match status" value="1"/>
</dbReference>
<dbReference type="CDD" id="cd00090">
    <property type="entry name" value="HTH_ARSR"/>
    <property type="match status" value="1"/>
</dbReference>
<evidence type="ECO:0000256" key="1">
    <source>
        <dbReference type="ARBA" id="ARBA00023015"/>
    </source>
</evidence>
<keyword evidence="2" id="KW-0238">DNA-binding</keyword>
<evidence type="ECO:0000256" key="2">
    <source>
        <dbReference type="ARBA" id="ARBA00023125"/>
    </source>
</evidence>
<keyword evidence="6" id="KW-1185">Reference proteome</keyword>
<dbReference type="EMBL" id="JBHTII010000002">
    <property type="protein sequence ID" value="MFD0791876.1"/>
    <property type="molecule type" value="Genomic_DNA"/>
</dbReference>
<dbReference type="InterPro" id="IPR001845">
    <property type="entry name" value="HTH_ArsR_DNA-bd_dom"/>
</dbReference>
<evidence type="ECO:0000313" key="6">
    <source>
        <dbReference type="Proteomes" id="UP001597055"/>
    </source>
</evidence>
<sequence>MTTADAEQLAEIMQGLASPVRLRILSVLRERPSTVTELSARLALGQTTISNHLRLLRHLDLVTGDRDGRHVHYALFDDHVTELLDAAVGHLGHSSPG</sequence>
<dbReference type="InterPro" id="IPR011991">
    <property type="entry name" value="ArsR-like_HTH"/>
</dbReference>
<dbReference type="InterPro" id="IPR051011">
    <property type="entry name" value="Metal_resp_trans_reg"/>
</dbReference>
<dbReference type="InterPro" id="IPR036388">
    <property type="entry name" value="WH-like_DNA-bd_sf"/>
</dbReference>
<keyword evidence="1" id="KW-0805">Transcription regulation</keyword>
<proteinExistence type="predicted"/>
<dbReference type="SMART" id="SM00418">
    <property type="entry name" value="HTH_ARSR"/>
    <property type="match status" value="1"/>
</dbReference>
<evidence type="ECO:0000259" key="4">
    <source>
        <dbReference type="PROSITE" id="PS50987"/>
    </source>
</evidence>
<keyword evidence="3" id="KW-0804">Transcription</keyword>
<dbReference type="PRINTS" id="PR00778">
    <property type="entry name" value="HTHARSR"/>
</dbReference>
<dbReference type="PROSITE" id="PS50987">
    <property type="entry name" value="HTH_ARSR_2"/>
    <property type="match status" value="1"/>
</dbReference>
<reference evidence="6" key="1">
    <citation type="journal article" date="2019" name="Int. J. Syst. Evol. Microbiol.">
        <title>The Global Catalogue of Microorganisms (GCM) 10K type strain sequencing project: providing services to taxonomists for standard genome sequencing and annotation.</title>
        <authorList>
            <consortium name="The Broad Institute Genomics Platform"/>
            <consortium name="The Broad Institute Genome Sequencing Center for Infectious Disease"/>
            <person name="Wu L."/>
            <person name="Ma J."/>
        </authorList>
    </citation>
    <scope>NUCLEOTIDE SEQUENCE [LARGE SCALE GENOMIC DNA]</scope>
    <source>
        <strain evidence="6">CCUG 54523</strain>
    </source>
</reference>
<comment type="caution">
    <text evidence="5">The sequence shown here is derived from an EMBL/GenBank/DDBJ whole genome shotgun (WGS) entry which is preliminary data.</text>
</comment>
<dbReference type="PANTHER" id="PTHR43132">
    <property type="entry name" value="ARSENICAL RESISTANCE OPERON REPRESSOR ARSR-RELATED"/>
    <property type="match status" value="1"/>
</dbReference>
<evidence type="ECO:0000313" key="5">
    <source>
        <dbReference type="EMBL" id="MFD0791876.1"/>
    </source>
</evidence>
<dbReference type="InterPro" id="IPR036390">
    <property type="entry name" value="WH_DNA-bd_sf"/>
</dbReference>
<dbReference type="SUPFAM" id="SSF46785">
    <property type="entry name" value="Winged helix' DNA-binding domain"/>
    <property type="match status" value="1"/>
</dbReference>
<accession>A0ABW3ALI3</accession>
<protein>
    <submittedName>
        <fullName evidence="5">ArsR/SmtB family transcription factor</fullName>
    </submittedName>
</protein>
<dbReference type="NCBIfam" id="NF033788">
    <property type="entry name" value="HTH_metalloreg"/>
    <property type="match status" value="1"/>
</dbReference>
<dbReference type="RefSeq" id="WP_204979602.1">
    <property type="nucleotide sequence ID" value="NZ_JBHTII010000002.1"/>
</dbReference>
<name>A0ABW3ALI3_9MICO</name>